<protein>
    <submittedName>
        <fullName evidence="1">Uncharacterized protein</fullName>
    </submittedName>
</protein>
<accession>A0AAI9ZEV5</accession>
<comment type="caution">
    <text evidence="1">The sequence shown here is derived from an EMBL/GenBank/DDBJ whole genome shotgun (WGS) entry which is preliminary data.</text>
</comment>
<organism evidence="1 2">
    <name type="scientific">Colletotrichum phormii</name>
    <dbReference type="NCBI Taxonomy" id="359342"/>
    <lineage>
        <taxon>Eukaryota</taxon>
        <taxon>Fungi</taxon>
        <taxon>Dikarya</taxon>
        <taxon>Ascomycota</taxon>
        <taxon>Pezizomycotina</taxon>
        <taxon>Sordariomycetes</taxon>
        <taxon>Hypocreomycetidae</taxon>
        <taxon>Glomerellales</taxon>
        <taxon>Glomerellaceae</taxon>
        <taxon>Colletotrichum</taxon>
        <taxon>Colletotrichum acutatum species complex</taxon>
    </lineage>
</organism>
<dbReference type="PANTHER" id="PTHR35186">
    <property type="entry name" value="ANK_REP_REGION DOMAIN-CONTAINING PROTEIN"/>
    <property type="match status" value="1"/>
</dbReference>
<dbReference type="PANTHER" id="PTHR35186:SF4">
    <property type="entry name" value="PRION-INHIBITION AND PROPAGATION HELO DOMAIN-CONTAINING PROTEIN"/>
    <property type="match status" value="1"/>
</dbReference>
<dbReference type="RefSeq" id="XP_060439264.1">
    <property type="nucleotide sequence ID" value="XM_060595133.1"/>
</dbReference>
<dbReference type="GeneID" id="85479995"/>
<name>A0AAI9ZEV5_9PEZI</name>
<evidence type="ECO:0000313" key="1">
    <source>
        <dbReference type="EMBL" id="KAK1623269.1"/>
    </source>
</evidence>
<keyword evidence="2" id="KW-1185">Reference proteome</keyword>
<sequence length="534" mass="60059">MAELVLGAIGVVPIVGFILQSYKAISKTFHDFQHYSAVVKRTRFTLTFQERLFKNKCQLLLQFAHRDDQTVEEMLDDPNHPEWTSPDLERGERLKDTIRRLRKVQTGFKIVINETEYCRVIRDLKESTKALTLLRTQILHLEKGELSIRVKTRAPPPGEWAGLLKTRRASQALHEGLSEAWNCRQVVHEKHFVKPFTGSEHCCNEIQLSLAVACQSNSQETVSSTLVELIVRSEALNHPKLPSTMLPAGQEIPRAIKLSGVIQVKETAFSTIANNISPPQIDSRCSSSCDLRDTKDFCWELTKGARLLSQKAIAACIGHLDVTTDPGYRHSFFPGLSDVTCRNQAVALLQILDPSTRDFVSAVDKLKLARSLVLAILRFHSTPWLSDLWRLQDLSIFSQSQGDLPKALETLHVGVGLTQKNADRQVADFAEDFRAAASYRSTGVDYDQLLCGIENLSLHSLGVALIQINKWQMLEVETLDDIVKITRKCLCCDFGHGYDLTKAELQEAVYNNIVGVLEEMIAVLELSEENDSYF</sequence>
<dbReference type="AlphaFoldDB" id="A0AAI9ZEV5"/>
<evidence type="ECO:0000313" key="2">
    <source>
        <dbReference type="Proteomes" id="UP001243989"/>
    </source>
</evidence>
<gene>
    <name evidence="1" type="ORF">BDP81DRAFT_485010</name>
</gene>
<dbReference type="Proteomes" id="UP001243989">
    <property type="component" value="Unassembled WGS sequence"/>
</dbReference>
<proteinExistence type="predicted"/>
<dbReference type="EMBL" id="JAHMHQ010000030">
    <property type="protein sequence ID" value="KAK1623269.1"/>
    <property type="molecule type" value="Genomic_DNA"/>
</dbReference>
<reference evidence="1" key="1">
    <citation type="submission" date="2021-06" db="EMBL/GenBank/DDBJ databases">
        <title>Comparative genomics, transcriptomics and evolutionary studies reveal genomic signatures of adaptation to plant cell wall in hemibiotrophic fungi.</title>
        <authorList>
            <consortium name="DOE Joint Genome Institute"/>
            <person name="Baroncelli R."/>
            <person name="Diaz J.F."/>
            <person name="Benocci T."/>
            <person name="Peng M."/>
            <person name="Battaglia E."/>
            <person name="Haridas S."/>
            <person name="Andreopoulos W."/>
            <person name="Labutti K."/>
            <person name="Pangilinan J."/>
            <person name="Floch G.L."/>
            <person name="Makela M.R."/>
            <person name="Henrissat B."/>
            <person name="Grigoriev I.V."/>
            <person name="Crouch J.A."/>
            <person name="De Vries R.P."/>
            <person name="Sukno S.A."/>
            <person name="Thon M.R."/>
        </authorList>
    </citation>
    <scope>NUCLEOTIDE SEQUENCE</scope>
    <source>
        <strain evidence="1">CBS 102054</strain>
    </source>
</reference>